<dbReference type="AlphaFoldDB" id="A0A1H9WWQ2"/>
<dbReference type="Proteomes" id="UP000182841">
    <property type="component" value="Unassembled WGS sequence"/>
</dbReference>
<dbReference type="SUPFAM" id="SSF52540">
    <property type="entry name" value="P-loop containing nucleoside triphosphate hydrolases"/>
    <property type="match status" value="1"/>
</dbReference>
<dbReference type="CDD" id="cd01983">
    <property type="entry name" value="SIMIBI"/>
    <property type="match status" value="1"/>
</dbReference>
<sequence>MHLSESICHRKVTDSHPENPVKSLSVASLLLGPATKTGARCGPQEATIECGQQAAGPRSLRADQVRPRSGCFCNSGGKLSKRSSALEALPAHARLVIPVLGPAGGSGRSTTAGLLAAAFSSSGPSVVLDTAPRLASPWPLWCTDPGDGLLSIPPDRPATRQRIQQAASGCRTSEGHTWQVLTDHQSWSSAPLPLPTDPAAWHQLAAAGGWQAVVADTPHAVAQDIIAARCAGRSGQTASWCALPFAVPVLSAAATGPGVQALQIAVKAAVAEGLPLGRAVVALTSTGEGRPPAPVRAAATMLRSHAFAVVSVPHDPHIRTHGMSDSHRVRPKTITAGHDLARAVLASARAAWGDPLPAARRPAPLSFDAVVAPEKVPA</sequence>
<gene>
    <name evidence="1" type="ORF">SAMN05421870_12317</name>
</gene>
<dbReference type="Gene3D" id="3.40.50.300">
    <property type="entry name" value="P-loop containing nucleotide triphosphate hydrolases"/>
    <property type="match status" value="1"/>
</dbReference>
<keyword evidence="2" id="KW-1185">Reference proteome</keyword>
<reference evidence="2" key="1">
    <citation type="submission" date="2016-10" db="EMBL/GenBank/DDBJ databases">
        <authorList>
            <person name="Varghese N."/>
            <person name="Submissions S."/>
        </authorList>
    </citation>
    <scope>NUCLEOTIDE SEQUENCE [LARGE SCALE GENOMIC DNA]</scope>
    <source>
        <strain evidence="2">CGMCC 4.6825</strain>
    </source>
</reference>
<dbReference type="EMBL" id="FOGO01000023">
    <property type="protein sequence ID" value="SES38346.1"/>
    <property type="molecule type" value="Genomic_DNA"/>
</dbReference>
<accession>A0A1H9WWQ2</accession>
<organism evidence="1 2">
    <name type="scientific">Streptomyces qinglanensis</name>
    <dbReference type="NCBI Taxonomy" id="943816"/>
    <lineage>
        <taxon>Bacteria</taxon>
        <taxon>Bacillati</taxon>
        <taxon>Actinomycetota</taxon>
        <taxon>Actinomycetes</taxon>
        <taxon>Kitasatosporales</taxon>
        <taxon>Streptomycetaceae</taxon>
        <taxon>Streptomyces</taxon>
    </lineage>
</organism>
<proteinExistence type="predicted"/>
<dbReference type="InterPro" id="IPR027417">
    <property type="entry name" value="P-loop_NTPase"/>
</dbReference>
<name>A0A1H9WWQ2_9ACTN</name>
<evidence type="ECO:0000313" key="2">
    <source>
        <dbReference type="Proteomes" id="UP000182841"/>
    </source>
</evidence>
<evidence type="ECO:0000313" key="1">
    <source>
        <dbReference type="EMBL" id="SES38346.1"/>
    </source>
</evidence>
<evidence type="ECO:0008006" key="3">
    <source>
        <dbReference type="Google" id="ProtNLM"/>
    </source>
</evidence>
<protein>
    <recommendedName>
        <fullName evidence="3">MinD-like ATPase involved in chromosome partitioning or flagellar assembly</fullName>
    </recommendedName>
</protein>